<dbReference type="Gene3D" id="1.25.40.20">
    <property type="entry name" value="Ankyrin repeat-containing domain"/>
    <property type="match status" value="1"/>
</dbReference>
<dbReference type="AlphaFoldDB" id="A0AAD2PUL2"/>
<keyword evidence="6" id="KW-1185">Reference proteome</keyword>
<feature type="repeat" description="ANK" evidence="3">
    <location>
        <begin position="359"/>
        <end position="391"/>
    </location>
</feature>
<feature type="compositionally biased region" description="Polar residues" evidence="4">
    <location>
        <begin position="27"/>
        <end position="45"/>
    </location>
</feature>
<feature type="compositionally biased region" description="Basic and acidic residues" evidence="4">
    <location>
        <begin position="101"/>
        <end position="110"/>
    </location>
</feature>
<dbReference type="InterPro" id="IPR036770">
    <property type="entry name" value="Ankyrin_rpt-contain_sf"/>
</dbReference>
<gene>
    <name evidence="5" type="ORF">CYCCA115_LOCUS12923</name>
</gene>
<feature type="region of interest" description="Disordered" evidence="4">
    <location>
        <begin position="1"/>
        <end position="51"/>
    </location>
</feature>
<dbReference type="SUPFAM" id="SSF48403">
    <property type="entry name" value="Ankyrin repeat"/>
    <property type="match status" value="1"/>
</dbReference>
<evidence type="ECO:0000313" key="5">
    <source>
        <dbReference type="EMBL" id="CAJ1951138.1"/>
    </source>
</evidence>
<feature type="compositionally biased region" description="Basic and acidic residues" evidence="4">
    <location>
        <begin position="192"/>
        <end position="205"/>
    </location>
</feature>
<feature type="region of interest" description="Disordered" evidence="4">
    <location>
        <begin position="192"/>
        <end position="211"/>
    </location>
</feature>
<evidence type="ECO:0000256" key="2">
    <source>
        <dbReference type="ARBA" id="ARBA00023043"/>
    </source>
</evidence>
<protein>
    <submittedName>
        <fullName evidence="5">Uncharacterized protein</fullName>
    </submittedName>
</protein>
<organism evidence="5 6">
    <name type="scientific">Cylindrotheca closterium</name>
    <dbReference type="NCBI Taxonomy" id="2856"/>
    <lineage>
        <taxon>Eukaryota</taxon>
        <taxon>Sar</taxon>
        <taxon>Stramenopiles</taxon>
        <taxon>Ochrophyta</taxon>
        <taxon>Bacillariophyta</taxon>
        <taxon>Bacillariophyceae</taxon>
        <taxon>Bacillariophycidae</taxon>
        <taxon>Bacillariales</taxon>
        <taxon>Bacillariaceae</taxon>
        <taxon>Cylindrotheca</taxon>
    </lineage>
</organism>
<evidence type="ECO:0000256" key="1">
    <source>
        <dbReference type="ARBA" id="ARBA00022737"/>
    </source>
</evidence>
<evidence type="ECO:0000256" key="4">
    <source>
        <dbReference type="SAM" id="MobiDB-lite"/>
    </source>
</evidence>
<dbReference type="PROSITE" id="PS50297">
    <property type="entry name" value="ANK_REP_REGION"/>
    <property type="match status" value="2"/>
</dbReference>
<feature type="repeat" description="ANK" evidence="3">
    <location>
        <begin position="325"/>
        <end position="348"/>
    </location>
</feature>
<accession>A0AAD2PUL2</accession>
<dbReference type="PROSITE" id="PS50088">
    <property type="entry name" value="ANK_REPEAT"/>
    <property type="match status" value="2"/>
</dbReference>
<evidence type="ECO:0000256" key="3">
    <source>
        <dbReference type="PROSITE-ProRule" id="PRU00023"/>
    </source>
</evidence>
<dbReference type="PANTHER" id="PTHR24173:SF74">
    <property type="entry name" value="ANKYRIN REPEAT DOMAIN-CONTAINING PROTEIN 16"/>
    <property type="match status" value="1"/>
</dbReference>
<feature type="compositionally biased region" description="Basic and acidic residues" evidence="4">
    <location>
        <begin position="291"/>
        <end position="302"/>
    </location>
</feature>
<feature type="region of interest" description="Disordered" evidence="4">
    <location>
        <begin position="145"/>
        <end position="164"/>
    </location>
</feature>
<dbReference type="SMART" id="SM00248">
    <property type="entry name" value="ANK"/>
    <property type="match status" value="5"/>
</dbReference>
<name>A0AAD2PUL2_9STRA</name>
<keyword evidence="2 3" id="KW-0040">ANK repeat</keyword>
<proteinExistence type="predicted"/>
<keyword evidence="1" id="KW-0677">Repeat</keyword>
<dbReference type="PANTHER" id="PTHR24173">
    <property type="entry name" value="ANKYRIN REPEAT CONTAINING"/>
    <property type="match status" value="1"/>
</dbReference>
<evidence type="ECO:0000313" key="6">
    <source>
        <dbReference type="Proteomes" id="UP001295423"/>
    </source>
</evidence>
<dbReference type="EMBL" id="CAKOGP040001781">
    <property type="protein sequence ID" value="CAJ1951138.1"/>
    <property type="molecule type" value="Genomic_DNA"/>
</dbReference>
<feature type="region of interest" description="Disordered" evidence="4">
    <location>
        <begin position="101"/>
        <end position="139"/>
    </location>
</feature>
<dbReference type="Pfam" id="PF12796">
    <property type="entry name" value="Ank_2"/>
    <property type="match status" value="1"/>
</dbReference>
<dbReference type="PRINTS" id="PR01415">
    <property type="entry name" value="ANKYRIN"/>
</dbReference>
<feature type="region of interest" description="Disordered" evidence="4">
    <location>
        <begin position="290"/>
        <end position="325"/>
    </location>
</feature>
<sequence>MSNEEPPTKRRRSDALGRLLGNGRQCPASTSPVNTPFSTPNQSTKLSSLSGRGSLDGWTTCPLCGKYSKKKYAFGKGIASHLLAIHTPWNPTKLSLKIERRKKEEQERQDRRKHQQSQKYEKSIESSNGNPGFDGNEDLITRESNTKVPKLSAAPPTAPWTPNDAEREAWDAKVLRILSELEHQHVLLDENKKTGPSHSAKEHKAVRSRMLTKTGSQTTCYRDSLPAFLDAASKGDLDVLQQMVAETSKSKIQKLLDTKDRHLSTAEHWAAGGGHFECLEYLRMLRRRHAGTKDNDQADSKRRSLNGGNESSDQAPPKHKLRRRDGKTSLHYAARNGHLNCVKYLIEKEGYQVEEASGEGTLPLHMACFGGHLPVVQYLVEQGADVHARNEWGCDAFQFVGLTISKPTSKEMASTRDDTATVTNTTKIRDLCNYLRHACKVNLIRSQQQGHSILHKAAQKGNWHVLQWVADAKEAGGAGLSKEELTQIGAPDLGGHRPSHIWRKFHADESVAMWMESLGW</sequence>
<comment type="caution">
    <text evidence="5">The sequence shown here is derived from an EMBL/GenBank/DDBJ whole genome shotgun (WGS) entry which is preliminary data.</text>
</comment>
<dbReference type="Proteomes" id="UP001295423">
    <property type="component" value="Unassembled WGS sequence"/>
</dbReference>
<dbReference type="InterPro" id="IPR002110">
    <property type="entry name" value="Ankyrin_rpt"/>
</dbReference>
<reference evidence="5" key="1">
    <citation type="submission" date="2023-08" db="EMBL/GenBank/DDBJ databases">
        <authorList>
            <person name="Audoor S."/>
            <person name="Bilcke G."/>
        </authorList>
    </citation>
    <scope>NUCLEOTIDE SEQUENCE</scope>
</reference>